<dbReference type="GO" id="GO:0046872">
    <property type="term" value="F:metal ion binding"/>
    <property type="evidence" value="ECO:0007669"/>
    <property type="project" value="UniProtKB-KW"/>
</dbReference>
<dbReference type="PROSITE" id="PS01347">
    <property type="entry name" value="MRAY_1"/>
    <property type="match status" value="1"/>
</dbReference>
<dbReference type="UniPathway" id="UPA00219"/>
<gene>
    <name evidence="7" type="primary">mraY</name>
    <name evidence="10" type="ORF">SAMN04488543_1046</name>
</gene>
<evidence type="ECO:0000256" key="6">
    <source>
        <dbReference type="ARBA" id="ARBA00023136"/>
    </source>
</evidence>
<feature type="transmembrane region" description="Helical" evidence="7">
    <location>
        <begin position="254"/>
        <end position="274"/>
    </location>
</feature>
<dbReference type="InterPro" id="IPR000715">
    <property type="entry name" value="Glycosyl_transferase_4"/>
</dbReference>
<comment type="function">
    <text evidence="7">Catalyzes the initial step of the lipid cycle reactions in the biosynthesis of the cell wall peptidoglycan: transfers peptidoglycan precursor phospho-MurNAc-pentapeptide from UDP-MurNAc-pentapeptide onto the lipid carrier undecaprenyl phosphate, yielding undecaprenyl-pyrophosphoryl-MurNAc-pentapeptide, known as lipid I.</text>
</comment>
<dbReference type="GO" id="GO:0071555">
    <property type="term" value="P:cell wall organization"/>
    <property type="evidence" value="ECO:0007669"/>
    <property type="project" value="UniProtKB-KW"/>
</dbReference>
<feature type="transmembrane region" description="Helical" evidence="7">
    <location>
        <begin position="335"/>
        <end position="356"/>
    </location>
</feature>
<dbReference type="PROSITE" id="PS01348">
    <property type="entry name" value="MRAY_2"/>
    <property type="match status" value="1"/>
</dbReference>
<keyword evidence="7" id="KW-0961">Cell wall biogenesis/degradation</keyword>
<dbReference type="PANTHER" id="PTHR22926:SF5">
    <property type="entry name" value="PHOSPHO-N-ACETYLMURAMOYL-PENTAPEPTIDE-TRANSFERASE HOMOLOG"/>
    <property type="match status" value="1"/>
</dbReference>
<feature type="transmembrane region" description="Helical" evidence="7">
    <location>
        <begin position="48"/>
        <end position="67"/>
    </location>
</feature>
<dbReference type="GO" id="GO:0051301">
    <property type="term" value="P:cell division"/>
    <property type="evidence" value="ECO:0007669"/>
    <property type="project" value="UniProtKB-KW"/>
</dbReference>
<protein>
    <recommendedName>
        <fullName evidence="7 8">Phospho-N-acetylmuramoyl-pentapeptide-transferase</fullName>
        <ecNumber evidence="7 8">2.7.8.13</ecNumber>
    </recommendedName>
    <alternativeName>
        <fullName evidence="7">UDP-MurNAc-pentapeptide phosphotransferase</fullName>
    </alternativeName>
</protein>
<feature type="binding site" evidence="9">
    <location>
        <position position="179"/>
    </location>
    <ligand>
        <name>Mg(2+)</name>
        <dbReference type="ChEBI" id="CHEBI:18420"/>
    </ligand>
</feature>
<evidence type="ECO:0000256" key="5">
    <source>
        <dbReference type="ARBA" id="ARBA00022989"/>
    </source>
</evidence>
<dbReference type="AlphaFoldDB" id="A0A1H1PC60"/>
<feature type="transmembrane region" description="Helical" evidence="7">
    <location>
        <begin position="280"/>
        <end position="304"/>
    </location>
</feature>
<keyword evidence="11" id="KW-1185">Reference proteome</keyword>
<feature type="transmembrane region" description="Helical" evidence="7">
    <location>
        <begin position="186"/>
        <end position="207"/>
    </location>
</feature>
<evidence type="ECO:0000313" key="10">
    <source>
        <dbReference type="EMBL" id="SDS08851.1"/>
    </source>
</evidence>
<keyword evidence="3 7" id="KW-0808">Transferase</keyword>
<dbReference type="InterPro" id="IPR018480">
    <property type="entry name" value="PNAcMuramoyl-5peptid_Trfase_CS"/>
</dbReference>
<evidence type="ECO:0000256" key="2">
    <source>
        <dbReference type="ARBA" id="ARBA00005583"/>
    </source>
</evidence>
<comment type="similarity">
    <text evidence="2 7">Belongs to the glycosyltransferase 4 family. MraY subfamily.</text>
</comment>
<keyword evidence="4 7" id="KW-0812">Transmembrane</keyword>
<proteinExistence type="inferred from homology"/>
<feature type="transmembrane region" description="Helical" evidence="7">
    <location>
        <begin position="116"/>
        <end position="134"/>
    </location>
</feature>
<dbReference type="Proteomes" id="UP000199092">
    <property type="component" value="Chromosome I"/>
</dbReference>
<feature type="binding site" evidence="9">
    <location>
        <position position="258"/>
    </location>
    <ligand>
        <name>Mg(2+)</name>
        <dbReference type="ChEBI" id="CHEBI:18420"/>
    </ligand>
</feature>
<evidence type="ECO:0000313" key="11">
    <source>
        <dbReference type="Proteomes" id="UP000199092"/>
    </source>
</evidence>
<name>A0A1H1PC60_9ACTN</name>
<dbReference type="GO" id="GO:0005886">
    <property type="term" value="C:plasma membrane"/>
    <property type="evidence" value="ECO:0007669"/>
    <property type="project" value="UniProtKB-SubCell"/>
</dbReference>
<evidence type="ECO:0000256" key="9">
    <source>
        <dbReference type="PIRSR" id="PIRSR600715-1"/>
    </source>
</evidence>
<dbReference type="GO" id="GO:0008963">
    <property type="term" value="F:phospho-N-acetylmuramoyl-pentapeptide-transferase activity"/>
    <property type="evidence" value="ECO:0007669"/>
    <property type="project" value="UniProtKB-UniRule"/>
</dbReference>
<keyword evidence="7" id="KW-0131">Cell cycle</keyword>
<dbReference type="Pfam" id="PF00953">
    <property type="entry name" value="Glycos_transf_4"/>
    <property type="match status" value="1"/>
</dbReference>
<keyword evidence="7 9" id="KW-0479">Metal-binding</keyword>
<dbReference type="RefSeq" id="WP_091410780.1">
    <property type="nucleotide sequence ID" value="NZ_LT629749.1"/>
</dbReference>
<dbReference type="OrthoDB" id="9805475at2"/>
<comment type="cofactor">
    <cofactor evidence="7 9">
        <name>Mg(2+)</name>
        <dbReference type="ChEBI" id="CHEBI:18420"/>
    </cofactor>
</comment>
<feature type="transmembrane region" description="Helical" evidence="7">
    <location>
        <begin position="227"/>
        <end position="247"/>
    </location>
</feature>
<keyword evidence="7" id="KW-0133">Cell shape</keyword>
<dbReference type="EMBL" id="LT629749">
    <property type="protein sequence ID" value="SDS08851.1"/>
    <property type="molecule type" value="Genomic_DNA"/>
</dbReference>
<evidence type="ECO:0000256" key="1">
    <source>
        <dbReference type="ARBA" id="ARBA00004141"/>
    </source>
</evidence>
<comment type="pathway">
    <text evidence="7">Cell wall biogenesis; peptidoglycan biosynthesis.</text>
</comment>
<dbReference type="Pfam" id="PF10555">
    <property type="entry name" value="MraY_sig1"/>
    <property type="match status" value="1"/>
</dbReference>
<keyword evidence="6 7" id="KW-0472">Membrane</keyword>
<dbReference type="HAMAP" id="MF_00038">
    <property type="entry name" value="MraY"/>
    <property type="match status" value="1"/>
</dbReference>
<dbReference type="NCBIfam" id="TIGR00445">
    <property type="entry name" value="mraY"/>
    <property type="match status" value="1"/>
</dbReference>
<feature type="transmembrane region" description="Helical" evidence="7">
    <location>
        <begin position="73"/>
        <end position="96"/>
    </location>
</feature>
<dbReference type="CDD" id="cd06852">
    <property type="entry name" value="GT_MraY"/>
    <property type="match status" value="1"/>
</dbReference>
<dbReference type="STRING" id="546871.SAMN04488543_1046"/>
<dbReference type="GO" id="GO:0008360">
    <property type="term" value="P:regulation of cell shape"/>
    <property type="evidence" value="ECO:0007669"/>
    <property type="project" value="UniProtKB-KW"/>
</dbReference>
<evidence type="ECO:0000256" key="4">
    <source>
        <dbReference type="ARBA" id="ARBA00022692"/>
    </source>
</evidence>
<keyword evidence="5 7" id="KW-1133">Transmembrane helix</keyword>
<reference evidence="10 11" key="1">
    <citation type="submission" date="2016-10" db="EMBL/GenBank/DDBJ databases">
        <authorList>
            <person name="de Groot N.N."/>
        </authorList>
    </citation>
    <scope>NUCLEOTIDE SEQUENCE [LARGE SCALE GENOMIC DNA]</scope>
    <source>
        <strain evidence="10 11">DSM 21741</strain>
    </source>
</reference>
<evidence type="ECO:0000256" key="8">
    <source>
        <dbReference type="NCBIfam" id="TIGR00445"/>
    </source>
</evidence>
<accession>A0A1H1PC60</accession>
<dbReference type="EC" id="2.7.8.13" evidence="7 8"/>
<keyword evidence="7" id="KW-1003">Cell membrane</keyword>
<keyword evidence="7" id="KW-0573">Peptidoglycan synthesis</keyword>
<keyword evidence="7" id="KW-0132">Cell division</keyword>
<dbReference type="PANTHER" id="PTHR22926">
    <property type="entry name" value="PHOSPHO-N-ACETYLMURAMOYL-PENTAPEPTIDE-TRANSFERASE"/>
    <property type="match status" value="1"/>
</dbReference>
<keyword evidence="7 9" id="KW-0460">Magnesium</keyword>
<organism evidence="10 11">
    <name type="scientific">Friedmanniella luteola</name>
    <dbReference type="NCBI Taxonomy" id="546871"/>
    <lineage>
        <taxon>Bacteria</taxon>
        <taxon>Bacillati</taxon>
        <taxon>Actinomycetota</taxon>
        <taxon>Actinomycetes</taxon>
        <taxon>Propionibacteriales</taxon>
        <taxon>Nocardioidaceae</taxon>
        <taxon>Friedmanniella</taxon>
    </lineage>
</organism>
<dbReference type="GO" id="GO:0009252">
    <property type="term" value="P:peptidoglycan biosynthetic process"/>
    <property type="evidence" value="ECO:0007669"/>
    <property type="project" value="UniProtKB-UniRule"/>
</dbReference>
<dbReference type="GO" id="GO:0051992">
    <property type="term" value="F:UDP-N-acetylmuramoyl-L-alanyl-D-glutamyl-meso-2,6-diaminopimelyl-D-alanyl-D-alanine:undecaprenyl-phosphate transferase activity"/>
    <property type="evidence" value="ECO:0007669"/>
    <property type="project" value="RHEA"/>
</dbReference>
<evidence type="ECO:0000256" key="3">
    <source>
        <dbReference type="ARBA" id="ARBA00022679"/>
    </source>
</evidence>
<comment type="subcellular location">
    <subcellularLocation>
        <location evidence="7">Cell membrane</location>
        <topology evidence="7">Multi-pass membrane protein</topology>
    </subcellularLocation>
    <subcellularLocation>
        <location evidence="1">Membrane</location>
        <topology evidence="1">Multi-pass membrane protein</topology>
    </subcellularLocation>
</comment>
<dbReference type="InterPro" id="IPR003524">
    <property type="entry name" value="PNAcMuramoyl-5peptid_Trfase"/>
</dbReference>
<feature type="transmembrane region" description="Helical" evidence="7">
    <location>
        <begin position="6"/>
        <end position="27"/>
    </location>
</feature>
<sequence length="362" mass="38903">MKTIVFAGSLALLGTLLGTRLAITLLVKKGYGQLIRDDGPTTHHVKRGTPTMGGLVIIAAVLVAYFGAHLLTWTLPSASALLVLFLFTGLGVVGFLDDYIKISKQRSLGLRSKAKIIGQSVVAIIFALLALQFPDERGVTPASPAISFLRDIKGLDALPVVVVVLWVMLLIAAASNGVNLTDGLDGLAAGTCVMIFGAYALINIWQYNQSCAYTASAGPKCYEVRDPYDLAVVAIALAGACFGFLWWNAEPAKIFMGDTGSLSLGGALAGMAIFTRTELLLLIIGGLLVIEVGSVILQTSYFKLTRRMYGTPRRLFKMTPFHHHFELLNWAQVTIVMRFWIIAGLFVSGGLGLFYAEWVAGT</sequence>
<feature type="transmembrane region" description="Helical" evidence="7">
    <location>
        <begin position="154"/>
        <end position="174"/>
    </location>
</feature>
<comment type="catalytic activity">
    <reaction evidence="7">
        <text>UDP-N-acetyl-alpha-D-muramoyl-L-alanyl-gamma-D-glutamyl-meso-2,6-diaminopimeloyl-D-alanyl-D-alanine + di-trans,octa-cis-undecaprenyl phosphate = di-trans,octa-cis-undecaprenyl diphospho-N-acetyl-alpha-D-muramoyl-L-alanyl-D-glutamyl-meso-2,6-diaminopimeloyl-D-alanyl-D-alanine + UMP</text>
        <dbReference type="Rhea" id="RHEA:28386"/>
        <dbReference type="ChEBI" id="CHEBI:57865"/>
        <dbReference type="ChEBI" id="CHEBI:60392"/>
        <dbReference type="ChEBI" id="CHEBI:61386"/>
        <dbReference type="ChEBI" id="CHEBI:61387"/>
        <dbReference type="EC" id="2.7.8.13"/>
    </reaction>
</comment>
<evidence type="ECO:0000256" key="7">
    <source>
        <dbReference type="HAMAP-Rule" id="MF_00038"/>
    </source>
</evidence>